<dbReference type="EMBL" id="JANBPY010004088">
    <property type="protein sequence ID" value="KAJ1949201.1"/>
    <property type="molecule type" value="Genomic_DNA"/>
</dbReference>
<feature type="non-terminal residue" evidence="3">
    <location>
        <position position="368"/>
    </location>
</feature>
<dbReference type="Pfam" id="PF13837">
    <property type="entry name" value="Myb_DNA-bind_4"/>
    <property type="match status" value="1"/>
</dbReference>
<gene>
    <name evidence="3" type="ORF">IWQ62_006773</name>
</gene>
<feature type="compositionally biased region" description="Low complexity" evidence="1">
    <location>
        <begin position="320"/>
        <end position="330"/>
    </location>
</feature>
<evidence type="ECO:0000313" key="3">
    <source>
        <dbReference type="EMBL" id="KAJ1949201.1"/>
    </source>
</evidence>
<feature type="region of interest" description="Disordered" evidence="1">
    <location>
        <begin position="280"/>
        <end position="334"/>
    </location>
</feature>
<keyword evidence="4" id="KW-1185">Reference proteome</keyword>
<proteinExistence type="predicted"/>
<feature type="region of interest" description="Disordered" evidence="1">
    <location>
        <begin position="20"/>
        <end position="94"/>
    </location>
</feature>
<comment type="caution">
    <text evidence="3">The sequence shown here is derived from an EMBL/GenBank/DDBJ whole genome shotgun (WGS) entry which is preliminary data.</text>
</comment>
<evidence type="ECO:0000259" key="2">
    <source>
        <dbReference type="Pfam" id="PF13837"/>
    </source>
</evidence>
<evidence type="ECO:0000256" key="1">
    <source>
        <dbReference type="SAM" id="MobiDB-lite"/>
    </source>
</evidence>
<dbReference type="Proteomes" id="UP001150925">
    <property type="component" value="Unassembled WGS sequence"/>
</dbReference>
<dbReference type="AlphaFoldDB" id="A0A9W8E3G0"/>
<feature type="domain" description="Myb/SANT-like DNA-binding" evidence="2">
    <location>
        <begin position="100"/>
        <end position="165"/>
    </location>
</feature>
<accession>A0A9W8E3G0</accession>
<reference evidence="3" key="1">
    <citation type="submission" date="2022-07" db="EMBL/GenBank/DDBJ databases">
        <title>Phylogenomic reconstructions and comparative analyses of Kickxellomycotina fungi.</title>
        <authorList>
            <person name="Reynolds N.K."/>
            <person name="Stajich J.E."/>
            <person name="Barry K."/>
            <person name="Grigoriev I.V."/>
            <person name="Crous P."/>
            <person name="Smith M.E."/>
        </authorList>
    </citation>
    <scope>NUCLEOTIDE SEQUENCE</scope>
    <source>
        <strain evidence="3">RSA 1196</strain>
    </source>
</reference>
<evidence type="ECO:0000313" key="4">
    <source>
        <dbReference type="Proteomes" id="UP001150925"/>
    </source>
</evidence>
<feature type="compositionally biased region" description="Polar residues" evidence="1">
    <location>
        <begin position="238"/>
        <end position="249"/>
    </location>
</feature>
<feature type="region of interest" description="Disordered" evidence="1">
    <location>
        <begin position="233"/>
        <end position="261"/>
    </location>
</feature>
<dbReference type="OrthoDB" id="5600187at2759"/>
<sequence length="368" mass="40111">MDMPPTSPRERDAVACLMGGRVSAETPSSTLKSARVSPFEMTSVPPGSTSTFLTAPLGSVPSTAGGSSPSQGSPQMGSLKHTDSTGFSESSLRKRNSNNHIWSDADAEVLLDHIIANLHDYHNRNKTEYYKHISETMFQKKYRDSQVKNKITSLKKGFRTAKEQMRLYVETHLNATDTDKEKEFAKIQEQYCPFYDKIDTIFDKHDEEGMVSGISEDPSDYQDMKRGRILGDGHSPFHNDSLSCPTSESGAPFSRPSGTGLLPSVVGSYESSFRPLKMGRTPMDAMGGGPSPTALHTSPNTPAPLAGNGPPHLTSRLVRSSYPESSSGGSTAERYHPYIYPASAGYDHRPPCVSEISSFDDRNSTTNG</sequence>
<dbReference type="InterPro" id="IPR044822">
    <property type="entry name" value="Myb_DNA-bind_4"/>
</dbReference>
<feature type="compositionally biased region" description="Low complexity" evidence="1">
    <location>
        <begin position="65"/>
        <end position="78"/>
    </location>
</feature>
<organism evidence="3 4">
    <name type="scientific">Dispira parvispora</name>
    <dbReference type="NCBI Taxonomy" id="1520584"/>
    <lineage>
        <taxon>Eukaryota</taxon>
        <taxon>Fungi</taxon>
        <taxon>Fungi incertae sedis</taxon>
        <taxon>Zoopagomycota</taxon>
        <taxon>Kickxellomycotina</taxon>
        <taxon>Dimargaritomycetes</taxon>
        <taxon>Dimargaritales</taxon>
        <taxon>Dimargaritaceae</taxon>
        <taxon>Dispira</taxon>
    </lineage>
</organism>
<protein>
    <recommendedName>
        <fullName evidence="2">Myb/SANT-like DNA-binding domain-containing protein</fullName>
    </recommendedName>
</protein>
<name>A0A9W8E3G0_9FUNG</name>